<sequence length="227" mass="25988">METILIIDDEPDLVMIIKDVLENNNYNVLTAYNGFDGIELSKKKPDLIILDIMMPDIDGFNVCNAIRDNVSCPILFLSAKDSEADKIKGLAIGGDDYITKPFSLKELVMRVKAHLRREKRILAKDDKEFLQFKNLKIDLKGMTVTVNGKDLNLTKKEFEIVELLALYPGQVFSKEQIYEKIWGFDGMGYNSTITEHIKKIRSKISDIDDNNQYIATVWGVGYKWDLK</sequence>
<dbReference type="Pfam" id="PF00072">
    <property type="entry name" value="Response_reg"/>
    <property type="match status" value="1"/>
</dbReference>
<evidence type="ECO:0000256" key="5">
    <source>
        <dbReference type="PROSITE-ProRule" id="PRU01091"/>
    </source>
</evidence>
<keyword evidence="1" id="KW-0805">Transcription regulation</keyword>
<keyword evidence="9" id="KW-1185">Reference proteome</keyword>
<evidence type="ECO:0000259" key="7">
    <source>
        <dbReference type="PROSITE" id="PS51755"/>
    </source>
</evidence>
<gene>
    <name evidence="8" type="ORF">KQI42_08570</name>
</gene>
<keyword evidence="4" id="KW-0597">Phosphoprotein</keyword>
<dbReference type="PROSITE" id="PS50110">
    <property type="entry name" value="RESPONSE_REGULATORY"/>
    <property type="match status" value="1"/>
</dbReference>
<dbReference type="PROSITE" id="PS51755">
    <property type="entry name" value="OMPR_PHOB"/>
    <property type="match status" value="1"/>
</dbReference>
<keyword evidence="2 5" id="KW-0238">DNA-binding</keyword>
<dbReference type="Pfam" id="PF00486">
    <property type="entry name" value="Trans_reg_C"/>
    <property type="match status" value="1"/>
</dbReference>
<evidence type="ECO:0000313" key="9">
    <source>
        <dbReference type="Proteomes" id="UP000749471"/>
    </source>
</evidence>
<dbReference type="InterPro" id="IPR001867">
    <property type="entry name" value="OmpR/PhoB-type_DNA-bd"/>
</dbReference>
<evidence type="ECO:0000256" key="3">
    <source>
        <dbReference type="ARBA" id="ARBA00023163"/>
    </source>
</evidence>
<proteinExistence type="predicted"/>
<dbReference type="EMBL" id="JAHLPM010000006">
    <property type="protein sequence ID" value="MBU5438058.1"/>
    <property type="molecule type" value="Genomic_DNA"/>
</dbReference>
<reference evidence="8 9" key="1">
    <citation type="submission" date="2021-06" db="EMBL/GenBank/DDBJ databases">
        <authorList>
            <person name="Sun Q."/>
            <person name="Li D."/>
        </authorList>
    </citation>
    <scope>NUCLEOTIDE SEQUENCE [LARGE SCALE GENOMIC DNA]</scope>
    <source>
        <strain evidence="8 9">MSJ-40</strain>
    </source>
</reference>
<evidence type="ECO:0000256" key="1">
    <source>
        <dbReference type="ARBA" id="ARBA00023015"/>
    </source>
</evidence>
<feature type="modified residue" description="4-aspartylphosphate" evidence="4">
    <location>
        <position position="51"/>
    </location>
</feature>
<keyword evidence="3" id="KW-0804">Transcription</keyword>
<evidence type="ECO:0000259" key="6">
    <source>
        <dbReference type="PROSITE" id="PS50110"/>
    </source>
</evidence>
<comment type="caution">
    <text evidence="8">The sequence shown here is derived from an EMBL/GenBank/DDBJ whole genome shotgun (WGS) entry which is preliminary data.</text>
</comment>
<dbReference type="RefSeq" id="WP_216518825.1">
    <property type="nucleotide sequence ID" value="NZ_JAHLPM010000006.1"/>
</dbReference>
<evidence type="ECO:0000256" key="4">
    <source>
        <dbReference type="PROSITE-ProRule" id="PRU00169"/>
    </source>
</evidence>
<evidence type="ECO:0000313" key="8">
    <source>
        <dbReference type="EMBL" id="MBU5438058.1"/>
    </source>
</evidence>
<dbReference type="InterPro" id="IPR001789">
    <property type="entry name" value="Sig_transdc_resp-reg_receiver"/>
</dbReference>
<accession>A0ABS6E568</accession>
<dbReference type="PANTHER" id="PTHR48111:SF2">
    <property type="entry name" value="RESPONSE REGULATOR SAER"/>
    <property type="match status" value="1"/>
</dbReference>
<dbReference type="SMART" id="SM00448">
    <property type="entry name" value="REC"/>
    <property type="match status" value="1"/>
</dbReference>
<feature type="domain" description="Response regulatory" evidence="6">
    <location>
        <begin position="3"/>
        <end position="115"/>
    </location>
</feature>
<protein>
    <submittedName>
        <fullName evidence="8">Response regulator transcription factor</fullName>
    </submittedName>
</protein>
<organism evidence="8 9">
    <name type="scientific">Tissierella simiarum</name>
    <dbReference type="NCBI Taxonomy" id="2841534"/>
    <lineage>
        <taxon>Bacteria</taxon>
        <taxon>Bacillati</taxon>
        <taxon>Bacillota</taxon>
        <taxon>Tissierellia</taxon>
        <taxon>Tissierellales</taxon>
        <taxon>Tissierellaceae</taxon>
        <taxon>Tissierella</taxon>
    </lineage>
</organism>
<dbReference type="CDD" id="cd17574">
    <property type="entry name" value="REC_OmpR"/>
    <property type="match status" value="1"/>
</dbReference>
<dbReference type="InterPro" id="IPR039420">
    <property type="entry name" value="WalR-like"/>
</dbReference>
<feature type="DNA-binding region" description="OmpR/PhoB-type" evidence="5">
    <location>
        <begin position="127"/>
        <end position="226"/>
    </location>
</feature>
<feature type="domain" description="OmpR/PhoB-type" evidence="7">
    <location>
        <begin position="127"/>
        <end position="226"/>
    </location>
</feature>
<dbReference type="CDD" id="cd00383">
    <property type="entry name" value="trans_reg_C"/>
    <property type="match status" value="1"/>
</dbReference>
<dbReference type="SMART" id="SM00862">
    <property type="entry name" value="Trans_reg_C"/>
    <property type="match status" value="1"/>
</dbReference>
<dbReference type="Proteomes" id="UP000749471">
    <property type="component" value="Unassembled WGS sequence"/>
</dbReference>
<evidence type="ECO:0000256" key="2">
    <source>
        <dbReference type="ARBA" id="ARBA00023125"/>
    </source>
</evidence>
<name>A0ABS6E568_9FIRM</name>
<dbReference type="PANTHER" id="PTHR48111">
    <property type="entry name" value="REGULATOR OF RPOS"/>
    <property type="match status" value="1"/>
</dbReference>